<evidence type="ECO:0000256" key="7">
    <source>
        <dbReference type="ARBA" id="ARBA00023136"/>
    </source>
</evidence>
<dbReference type="GeneID" id="89522155"/>
<dbReference type="Gene3D" id="1.20.1740.10">
    <property type="entry name" value="Amino acid/polyamine transporter I"/>
    <property type="match status" value="1"/>
</dbReference>
<name>A0A4D7AMT1_9FIRM</name>
<evidence type="ECO:0000256" key="2">
    <source>
        <dbReference type="ARBA" id="ARBA00009261"/>
    </source>
</evidence>
<evidence type="ECO:0000313" key="9">
    <source>
        <dbReference type="EMBL" id="QCI58891.1"/>
    </source>
</evidence>
<keyword evidence="8" id="KW-0769">Symport</keyword>
<dbReference type="PANTHER" id="PTHR30330">
    <property type="entry name" value="AGSS FAMILY TRANSPORTER, SODIUM-ALANINE"/>
    <property type="match status" value="1"/>
</dbReference>
<dbReference type="Proteomes" id="UP000298642">
    <property type="component" value="Chromosome"/>
</dbReference>
<dbReference type="NCBIfam" id="TIGR00835">
    <property type="entry name" value="agcS"/>
    <property type="match status" value="1"/>
</dbReference>
<keyword evidence="6 8" id="KW-1133">Transmembrane helix</keyword>
<keyword evidence="4 8" id="KW-1003">Cell membrane</keyword>
<dbReference type="EMBL" id="CP034413">
    <property type="protein sequence ID" value="QCI58891.1"/>
    <property type="molecule type" value="Genomic_DNA"/>
</dbReference>
<gene>
    <name evidence="9" type="ORF">EIO64_06335</name>
</gene>
<organism evidence="9 10">
    <name type="scientific">Dysosmobacter welbionis</name>
    <dbReference type="NCBI Taxonomy" id="2093857"/>
    <lineage>
        <taxon>Bacteria</taxon>
        <taxon>Bacillati</taxon>
        <taxon>Bacillota</taxon>
        <taxon>Clostridia</taxon>
        <taxon>Eubacteriales</taxon>
        <taxon>Oscillospiraceae</taxon>
        <taxon>Dysosmobacter</taxon>
    </lineage>
</organism>
<dbReference type="AlphaFoldDB" id="A0A4D7AMT1"/>
<dbReference type="KEGG" id="obj:EIO64_06335"/>
<feature type="transmembrane region" description="Helical" evidence="8">
    <location>
        <begin position="314"/>
        <end position="338"/>
    </location>
</feature>
<keyword evidence="7 8" id="KW-0472">Membrane</keyword>
<feature type="transmembrane region" description="Helical" evidence="8">
    <location>
        <begin position="251"/>
        <end position="270"/>
    </location>
</feature>
<reference evidence="10" key="1">
    <citation type="submission" date="2018-12" db="EMBL/GenBank/DDBJ databases">
        <title>Dusodibacter welbiota gen. nov., sp. nov., isolated from human faeces and emended description of the Oscillibacter genus.</title>
        <authorList>
            <person name="Le Roy T."/>
            <person name="Van der Smissen P."/>
            <person name="Delzenne N."/>
            <person name="Muccioli G."/>
            <person name="Collet J.F."/>
            <person name="Cani P.D."/>
        </authorList>
    </citation>
    <scope>NUCLEOTIDE SEQUENCE [LARGE SCALE GENOMIC DNA]</scope>
    <source>
        <strain evidence="10">J115</strain>
    </source>
</reference>
<feature type="transmembrane region" description="Helical" evidence="8">
    <location>
        <begin position="14"/>
        <end position="32"/>
    </location>
</feature>
<evidence type="ECO:0000256" key="1">
    <source>
        <dbReference type="ARBA" id="ARBA00004651"/>
    </source>
</evidence>
<evidence type="ECO:0000313" key="10">
    <source>
        <dbReference type="Proteomes" id="UP000298642"/>
    </source>
</evidence>
<evidence type="ECO:0000256" key="6">
    <source>
        <dbReference type="ARBA" id="ARBA00022989"/>
    </source>
</evidence>
<dbReference type="InterPro" id="IPR001463">
    <property type="entry name" value="Na/Ala_symport"/>
</dbReference>
<dbReference type="GO" id="GO:0005886">
    <property type="term" value="C:plasma membrane"/>
    <property type="evidence" value="ECO:0007669"/>
    <property type="project" value="UniProtKB-SubCell"/>
</dbReference>
<proteinExistence type="inferred from homology"/>
<keyword evidence="5 8" id="KW-0812">Transmembrane</keyword>
<evidence type="ECO:0000256" key="4">
    <source>
        <dbReference type="ARBA" id="ARBA00022475"/>
    </source>
</evidence>
<feature type="transmembrane region" description="Helical" evidence="8">
    <location>
        <begin position="216"/>
        <end position="239"/>
    </location>
</feature>
<protein>
    <submittedName>
        <fullName evidence="9">Sodium:alanine symporter family protein</fullName>
    </submittedName>
</protein>
<keyword evidence="3 8" id="KW-0813">Transport</keyword>
<feature type="transmembrane region" description="Helical" evidence="8">
    <location>
        <begin position="148"/>
        <end position="166"/>
    </location>
</feature>
<dbReference type="RefSeq" id="WP_119311591.1">
    <property type="nucleotide sequence ID" value="NZ_CP034413.3"/>
</dbReference>
<dbReference type="PANTHER" id="PTHR30330:SF3">
    <property type="entry name" value="TRANSCRIPTIONAL REGULATOR, LRP FAMILY"/>
    <property type="match status" value="1"/>
</dbReference>
<evidence type="ECO:0000256" key="3">
    <source>
        <dbReference type="ARBA" id="ARBA00022448"/>
    </source>
</evidence>
<sequence>MTVSEWIAYVDQRVWGPGMLVLLMGTGVFLTLRTRFLPWRNLGWALKSVLGRDSRAKAGGAGDVSPFSALMTTLAATIGTGNIVGVATALVAGGPGALVWMEISALFGLSSKCAECLLAVKYRQRDAGGEMRGGPMYTMCAALRWKRLGGALAFLFALFTVLASLGMGDMAQANSIAGALADSFSVPARTTGVAVALLALVVILGGIRRIAGVCSVVVPLMAVLYLLAGTAVLLGHLSALPGAVAEMFRLAFSPAAAAGGAAGTMTASALNAARWGIARGCFSHEAGMGSAAIPAASAATDSPARQGYVNMTGVFFDTTVICTVTGLCICASGVLGTADASGGQVNGVALTALAFKTVLGPLGGLLVSLGIVLFAFSTILGWEFCGETAFAFLFGRRAIPLYRILFALAAFLGATQSLEVVWNLSDIFNALMAVPNLISLLLLSGTAARELEAFQPEIRRGRRLRQRRAVRRAL</sequence>
<comment type="subcellular location">
    <subcellularLocation>
        <location evidence="1 8">Cell membrane</location>
        <topology evidence="1 8">Multi-pass membrane protein</topology>
    </subcellularLocation>
</comment>
<feature type="transmembrane region" description="Helical" evidence="8">
    <location>
        <begin position="427"/>
        <end position="448"/>
    </location>
</feature>
<feature type="transmembrane region" description="Helical" evidence="8">
    <location>
        <begin position="186"/>
        <end position="204"/>
    </location>
</feature>
<evidence type="ECO:0000256" key="8">
    <source>
        <dbReference type="RuleBase" id="RU363064"/>
    </source>
</evidence>
<dbReference type="Pfam" id="PF01235">
    <property type="entry name" value="Na_Ala_symp"/>
    <property type="match status" value="1"/>
</dbReference>
<evidence type="ECO:0000256" key="5">
    <source>
        <dbReference type="ARBA" id="ARBA00022692"/>
    </source>
</evidence>
<comment type="similarity">
    <text evidence="2 8">Belongs to the alanine or glycine:cation symporter (AGCS) (TC 2.A.25) family.</text>
</comment>
<feature type="transmembrane region" description="Helical" evidence="8">
    <location>
        <begin position="401"/>
        <end position="421"/>
    </location>
</feature>
<accession>A0A4D7AMT1</accession>
<dbReference type="PRINTS" id="PR00175">
    <property type="entry name" value="NAALASMPORT"/>
</dbReference>
<dbReference type="GO" id="GO:0005283">
    <property type="term" value="F:amino acid:sodium symporter activity"/>
    <property type="evidence" value="ECO:0007669"/>
    <property type="project" value="InterPro"/>
</dbReference>
<keyword evidence="10" id="KW-1185">Reference proteome</keyword>
<feature type="transmembrane region" description="Helical" evidence="8">
    <location>
        <begin position="358"/>
        <end position="380"/>
    </location>
</feature>